<evidence type="ECO:0000256" key="1">
    <source>
        <dbReference type="ARBA" id="ARBA00004141"/>
    </source>
</evidence>
<feature type="transmembrane region" description="Helical" evidence="6">
    <location>
        <begin position="106"/>
        <end position="131"/>
    </location>
</feature>
<comment type="subcellular location">
    <subcellularLocation>
        <location evidence="1">Membrane</location>
        <topology evidence="1">Multi-pass membrane protein</topology>
    </subcellularLocation>
</comment>
<feature type="transmembrane region" description="Helical" evidence="6">
    <location>
        <begin position="65"/>
        <end position="86"/>
    </location>
</feature>
<organism evidence="7 8">
    <name type="scientific">Roridomyces roridus</name>
    <dbReference type="NCBI Taxonomy" id="1738132"/>
    <lineage>
        <taxon>Eukaryota</taxon>
        <taxon>Fungi</taxon>
        <taxon>Dikarya</taxon>
        <taxon>Basidiomycota</taxon>
        <taxon>Agaricomycotina</taxon>
        <taxon>Agaricomycetes</taxon>
        <taxon>Agaricomycetidae</taxon>
        <taxon>Agaricales</taxon>
        <taxon>Marasmiineae</taxon>
        <taxon>Mycenaceae</taxon>
        <taxon>Roridomyces</taxon>
    </lineage>
</organism>
<evidence type="ECO:0000256" key="3">
    <source>
        <dbReference type="ARBA" id="ARBA00022989"/>
    </source>
</evidence>
<protein>
    <recommendedName>
        <fullName evidence="9">G-protein coupled receptors family 1 profile domain-containing protein</fullName>
    </recommendedName>
</protein>
<evidence type="ECO:0008006" key="9">
    <source>
        <dbReference type="Google" id="ProtNLM"/>
    </source>
</evidence>
<evidence type="ECO:0000256" key="2">
    <source>
        <dbReference type="ARBA" id="ARBA00022692"/>
    </source>
</evidence>
<evidence type="ECO:0000256" key="4">
    <source>
        <dbReference type="ARBA" id="ARBA00023136"/>
    </source>
</evidence>
<feature type="transmembrane region" description="Helical" evidence="6">
    <location>
        <begin position="138"/>
        <end position="161"/>
    </location>
</feature>
<evidence type="ECO:0000313" key="7">
    <source>
        <dbReference type="EMBL" id="KAJ7650692.1"/>
    </source>
</evidence>
<accession>A0AAD7CME2</accession>
<gene>
    <name evidence="7" type="ORF">FB45DRAFT_23934</name>
</gene>
<keyword evidence="2 6" id="KW-0812">Transmembrane</keyword>
<dbReference type="Gene3D" id="1.20.1070.10">
    <property type="entry name" value="Rhodopsin 7-helix transmembrane proteins"/>
    <property type="match status" value="1"/>
</dbReference>
<keyword evidence="8" id="KW-1185">Reference proteome</keyword>
<evidence type="ECO:0000256" key="6">
    <source>
        <dbReference type="SAM" id="Phobius"/>
    </source>
</evidence>
<dbReference type="CDD" id="cd00637">
    <property type="entry name" value="7tm_classA_rhodopsin-like"/>
    <property type="match status" value="1"/>
</dbReference>
<proteinExistence type="predicted"/>
<keyword evidence="4 6" id="KW-0472">Membrane</keyword>
<dbReference type="PANTHER" id="PTHR23112">
    <property type="entry name" value="G PROTEIN-COUPLED RECEPTOR 157-RELATED"/>
    <property type="match status" value="1"/>
</dbReference>
<feature type="region of interest" description="Disordered" evidence="5">
    <location>
        <begin position="314"/>
        <end position="335"/>
    </location>
</feature>
<dbReference type="GO" id="GO:0005886">
    <property type="term" value="C:plasma membrane"/>
    <property type="evidence" value="ECO:0007669"/>
    <property type="project" value="TreeGrafter"/>
</dbReference>
<dbReference type="EMBL" id="JARKIF010000001">
    <property type="protein sequence ID" value="KAJ7650692.1"/>
    <property type="molecule type" value="Genomic_DNA"/>
</dbReference>
<feature type="region of interest" description="Disordered" evidence="5">
    <location>
        <begin position="542"/>
        <end position="594"/>
    </location>
</feature>
<dbReference type="SUPFAM" id="SSF81321">
    <property type="entry name" value="Family A G protein-coupled receptor-like"/>
    <property type="match status" value="1"/>
</dbReference>
<evidence type="ECO:0000256" key="5">
    <source>
        <dbReference type="SAM" id="MobiDB-lite"/>
    </source>
</evidence>
<dbReference type="AlphaFoldDB" id="A0AAD7CME2"/>
<feature type="transmembrane region" description="Helical" evidence="6">
    <location>
        <begin position="251"/>
        <end position="268"/>
    </location>
</feature>
<feature type="transmembrane region" description="Helical" evidence="6">
    <location>
        <begin position="20"/>
        <end position="44"/>
    </location>
</feature>
<dbReference type="PANTHER" id="PTHR23112:SF0">
    <property type="entry name" value="TRANSMEMBRANE PROTEIN 116"/>
    <property type="match status" value="1"/>
</dbReference>
<feature type="region of interest" description="Disordered" evidence="5">
    <location>
        <begin position="387"/>
        <end position="414"/>
    </location>
</feature>
<keyword evidence="3 6" id="KW-1133">Transmembrane helix</keyword>
<sequence>MSSTLAFFRFAPQEVPGAIVVNAFAILSTIALLTVAFRGLWLVVVRLFLHSDFQSRESLFFNTVLGNYAASLLLANFISSVAGLMGLNQLFDGGIQEGTFCTAQAIVMQVANFAGAYFTLAIGLHTFLSLVVVYRQTVWICVASIFVGWSAAVGFAVAPLFHPGPAGPHYGISGLSCGIRSVYPRTLFLFHLLPILLTSIMSACLFSVIYLVLRGTLVIKGGLKLTLDPSERWNGNVQNYQRFVERIARSMLWFPVAYILCLVPYSVTRLMDLSDRVVPFPLLVLAYVFWFMLGVFNVLALYNTFRVLGPAFDGRSTSQKDLESSAGSRTRSSRVMPPMIAAGEHSYQSESMSEVSRPNSMASFNHVLPASMENRAMPTRFLGAQIQNGQERERSASQELERTTSRADSESSNWTVNTVTIPSYYDYGASSTPEIGTAPRPKTQLSQLLLNNAHARTGSSSSASSSVRNLPRQPEPAQSLPAPPRHSANRPSRRPVLPFPQSPHESAVEVRMSAASVNSVDITNWISQQRGDSYMPRGLVSAVGSEHSIPPIPSDAGPGDGAISRTKSAYAHAHAENQKPRRVRGTSSPDPPQF</sequence>
<feature type="region of interest" description="Disordered" evidence="5">
    <location>
        <begin position="454"/>
        <end position="507"/>
    </location>
</feature>
<evidence type="ECO:0000313" key="8">
    <source>
        <dbReference type="Proteomes" id="UP001221142"/>
    </source>
</evidence>
<comment type="caution">
    <text evidence="7">The sequence shown here is derived from an EMBL/GenBank/DDBJ whole genome shotgun (WGS) entry which is preliminary data.</text>
</comment>
<dbReference type="GO" id="GO:0007189">
    <property type="term" value="P:adenylate cyclase-activating G protein-coupled receptor signaling pathway"/>
    <property type="evidence" value="ECO:0007669"/>
    <property type="project" value="TreeGrafter"/>
</dbReference>
<feature type="transmembrane region" description="Helical" evidence="6">
    <location>
        <begin position="280"/>
        <end position="302"/>
    </location>
</feature>
<name>A0AAD7CME2_9AGAR</name>
<feature type="transmembrane region" description="Helical" evidence="6">
    <location>
        <begin position="188"/>
        <end position="213"/>
    </location>
</feature>
<dbReference type="Proteomes" id="UP001221142">
    <property type="component" value="Unassembled WGS sequence"/>
</dbReference>
<feature type="compositionally biased region" description="Basic and acidic residues" evidence="5">
    <location>
        <begin position="390"/>
        <end position="409"/>
    </location>
</feature>
<dbReference type="GO" id="GO:0004930">
    <property type="term" value="F:G protein-coupled receptor activity"/>
    <property type="evidence" value="ECO:0007669"/>
    <property type="project" value="TreeGrafter"/>
</dbReference>
<reference evidence="7" key="1">
    <citation type="submission" date="2023-03" db="EMBL/GenBank/DDBJ databases">
        <title>Massive genome expansion in bonnet fungi (Mycena s.s.) driven by repeated elements and novel gene families across ecological guilds.</title>
        <authorList>
            <consortium name="Lawrence Berkeley National Laboratory"/>
            <person name="Harder C.B."/>
            <person name="Miyauchi S."/>
            <person name="Viragh M."/>
            <person name="Kuo A."/>
            <person name="Thoen E."/>
            <person name="Andreopoulos B."/>
            <person name="Lu D."/>
            <person name="Skrede I."/>
            <person name="Drula E."/>
            <person name="Henrissat B."/>
            <person name="Morin E."/>
            <person name="Kohler A."/>
            <person name="Barry K."/>
            <person name="LaButti K."/>
            <person name="Morin E."/>
            <person name="Salamov A."/>
            <person name="Lipzen A."/>
            <person name="Mereny Z."/>
            <person name="Hegedus B."/>
            <person name="Baldrian P."/>
            <person name="Stursova M."/>
            <person name="Weitz H."/>
            <person name="Taylor A."/>
            <person name="Grigoriev I.V."/>
            <person name="Nagy L.G."/>
            <person name="Martin F."/>
            <person name="Kauserud H."/>
        </authorList>
    </citation>
    <scope>NUCLEOTIDE SEQUENCE</scope>
    <source>
        <strain evidence="7">9284</strain>
    </source>
</reference>